<dbReference type="AlphaFoldDB" id="W4LVU8"/>
<name>W4LVU8_ENTF1</name>
<dbReference type="Proteomes" id="UP000019141">
    <property type="component" value="Unassembled WGS sequence"/>
</dbReference>
<evidence type="ECO:0000313" key="2">
    <source>
        <dbReference type="Proteomes" id="UP000019141"/>
    </source>
</evidence>
<sequence>MDDIPPSILKVPSFITLLRTLVSRVDSNPIVKEESLALLEMIVFSLLQYTEMHFELRDLKRAYEIHQKLQIAFLRMHEVAGFLTSPDVSRNRRWLTVANQWTLFLQSDLTSFYDSYKKLNYLKNCTSKLPVQHSDSKDIREIEPSFKIRIIKLSTLISESIALKQCDDTLQYLLDLQDVIDDAILSVDNEIRLKVGELSDIAVQLSGSLEDSH</sequence>
<protein>
    <submittedName>
        <fullName evidence="1">Uncharacterized protein</fullName>
    </submittedName>
</protein>
<gene>
    <name evidence="1" type="ORF">ETSY1_05080</name>
</gene>
<dbReference type="EMBL" id="AZHW01000181">
    <property type="protein sequence ID" value="ETX02025.1"/>
    <property type="molecule type" value="Genomic_DNA"/>
</dbReference>
<evidence type="ECO:0000313" key="1">
    <source>
        <dbReference type="EMBL" id="ETX02025.1"/>
    </source>
</evidence>
<keyword evidence="2" id="KW-1185">Reference proteome</keyword>
<dbReference type="HOGENOM" id="CLU_1292465_0_0_7"/>
<proteinExistence type="predicted"/>
<accession>W4LVU8</accession>
<comment type="caution">
    <text evidence="1">The sequence shown here is derived from an EMBL/GenBank/DDBJ whole genome shotgun (WGS) entry which is preliminary data.</text>
</comment>
<organism evidence="1 2">
    <name type="scientific">Entotheonella factor</name>
    <dbReference type="NCBI Taxonomy" id="1429438"/>
    <lineage>
        <taxon>Bacteria</taxon>
        <taxon>Pseudomonadati</taxon>
        <taxon>Nitrospinota/Tectimicrobiota group</taxon>
        <taxon>Candidatus Tectimicrobiota</taxon>
        <taxon>Candidatus Entotheonellia</taxon>
        <taxon>Candidatus Entotheonellales</taxon>
        <taxon>Candidatus Entotheonellaceae</taxon>
        <taxon>Candidatus Entotheonella</taxon>
    </lineage>
</organism>
<reference evidence="1 2" key="1">
    <citation type="journal article" date="2014" name="Nature">
        <title>An environmental bacterial taxon with a large and distinct metabolic repertoire.</title>
        <authorList>
            <person name="Wilson M.C."/>
            <person name="Mori T."/>
            <person name="Ruckert C."/>
            <person name="Uria A.R."/>
            <person name="Helf M.J."/>
            <person name="Takada K."/>
            <person name="Gernert C."/>
            <person name="Steffens U.A."/>
            <person name="Heycke N."/>
            <person name="Schmitt S."/>
            <person name="Rinke C."/>
            <person name="Helfrich E.J."/>
            <person name="Brachmann A.O."/>
            <person name="Gurgui C."/>
            <person name="Wakimoto T."/>
            <person name="Kracht M."/>
            <person name="Crusemann M."/>
            <person name="Hentschel U."/>
            <person name="Abe I."/>
            <person name="Matsunaga S."/>
            <person name="Kalinowski J."/>
            <person name="Takeyama H."/>
            <person name="Piel J."/>
        </authorList>
    </citation>
    <scope>NUCLEOTIDE SEQUENCE [LARGE SCALE GENOMIC DNA]</scope>
    <source>
        <strain evidence="2">TSY1</strain>
    </source>
</reference>